<dbReference type="PANTHER" id="PTHR43322:SF5">
    <property type="entry name" value="1-DEOXY-D-XYLULOSE-5-PHOSPHATE SYNTHASE, CHLOROPLASTIC"/>
    <property type="match status" value="1"/>
</dbReference>
<dbReference type="EMBL" id="QRDX01000001">
    <property type="protein sequence ID" value="RED50548.1"/>
    <property type="molecule type" value="Genomic_DNA"/>
</dbReference>
<evidence type="ECO:0000313" key="14">
    <source>
        <dbReference type="Proteomes" id="UP000256629"/>
    </source>
</evidence>
<dbReference type="CDD" id="cd02007">
    <property type="entry name" value="TPP_DXS"/>
    <property type="match status" value="1"/>
</dbReference>
<comment type="function">
    <text evidence="10 11">Catalyzes the acyloin condensation reaction between C atoms 2 and 3 of pyruvate and glyceraldehyde 3-phosphate to yield 1-deoxy-D-xylulose-5-phosphate (DXP).</text>
</comment>
<dbReference type="InterPro" id="IPR009014">
    <property type="entry name" value="Transketo_C/PFOR_II"/>
</dbReference>
<evidence type="ECO:0000256" key="5">
    <source>
        <dbReference type="ARBA" id="ARBA00022723"/>
    </source>
</evidence>
<feature type="binding site" evidence="11">
    <location>
        <begin position="153"/>
        <end position="154"/>
    </location>
    <ligand>
        <name>thiamine diphosphate</name>
        <dbReference type="ChEBI" id="CHEBI:58937"/>
    </ligand>
</feature>
<keyword evidence="9 11" id="KW-0414">Isoprene biosynthesis</keyword>
<dbReference type="HAMAP" id="MF_00315">
    <property type="entry name" value="DXP_synth"/>
    <property type="match status" value="1"/>
</dbReference>
<comment type="similarity">
    <text evidence="2 11">Belongs to the transketolase family. DXPS subfamily.</text>
</comment>
<dbReference type="GO" id="GO:0030976">
    <property type="term" value="F:thiamine pyrophosphate binding"/>
    <property type="evidence" value="ECO:0007669"/>
    <property type="project" value="UniProtKB-UniRule"/>
</dbReference>
<dbReference type="InterPro" id="IPR005475">
    <property type="entry name" value="Transketolase-like_Pyr-bd"/>
</dbReference>
<name>A0A3D9HM46_9FLAO</name>
<sequence length="588" mass="64498">MYFCLVNEQLLKHIDSPKDLRALNQDELPRLAKELREFIINIVATKEGHLGASLGVVELTIALHYVFNTPEDLLVWDVGHQAYGHKILTGRKNIFDTNRQLGGISGFPKREESVYDSFGVGHSSTSISATLGMAIASKLKGENKHHIAVIGDASIASGMAFEGLNHAGVTDANVLVVLNDNAIGIDPSVGALKQYLTNVKKGTQKRNNIIKALNFDYSGPIDGHDIDKIISELERLKSVKGPKLLHIITTKGKGLKQAEKDQVTYHAPGKFDSVTGEIAPKTATTFTKYQDVFGETIVELAKANKNIVGITPAMPTGSSLKYMMDTIPDRAFDVGIAEQHAVTLAAGMSTQGLIPFCNIYSTFLQRAYDQVIHDVALQKLPVVFCLDRAGLVGEDGATHHGVLDLAYLRCIPNLIIFAPRNEVELRNIMYTAQLGLENPIAIRYPRGSGVTVNWKQPFTNIEIGKGEQLKQGNQLAILSIGTMDKNVKVAIEDLDVSHFDVRFLKPLDEKMLHSVFKNHEVIITIEDGTIKGGLGSAILEFASEYNYKNSIKTLGIPDSFVEHGNIEELQKLVGLDPESIRKFILSNL</sequence>
<dbReference type="GO" id="GO:0008661">
    <property type="term" value="F:1-deoxy-D-xylulose-5-phosphate synthase activity"/>
    <property type="evidence" value="ECO:0007669"/>
    <property type="project" value="UniProtKB-UniRule"/>
</dbReference>
<dbReference type="PANTHER" id="PTHR43322">
    <property type="entry name" value="1-D-DEOXYXYLULOSE 5-PHOSPHATE SYNTHASE-RELATED"/>
    <property type="match status" value="1"/>
</dbReference>
<dbReference type="FunFam" id="3.40.50.920:FF:000002">
    <property type="entry name" value="1-deoxy-D-xylulose-5-phosphate synthase"/>
    <property type="match status" value="1"/>
</dbReference>
<evidence type="ECO:0000256" key="1">
    <source>
        <dbReference type="ARBA" id="ARBA00004980"/>
    </source>
</evidence>
<feature type="binding site" evidence="11">
    <location>
        <position position="152"/>
    </location>
    <ligand>
        <name>Mg(2+)</name>
        <dbReference type="ChEBI" id="CHEBI:18420"/>
    </ligand>
</feature>
<keyword evidence="8 11" id="KW-0786">Thiamine pyrophosphate</keyword>
<feature type="domain" description="Transketolase-like pyrimidine-binding" evidence="12">
    <location>
        <begin position="287"/>
        <end position="452"/>
    </location>
</feature>
<evidence type="ECO:0000256" key="7">
    <source>
        <dbReference type="ARBA" id="ARBA00022977"/>
    </source>
</evidence>
<comment type="cofactor">
    <cofactor evidence="11">
        <name>Mg(2+)</name>
        <dbReference type="ChEBI" id="CHEBI:18420"/>
    </cofactor>
    <text evidence="11">Binds 1 Mg(2+) ion per subunit.</text>
</comment>
<dbReference type="Gene3D" id="3.40.50.920">
    <property type="match status" value="1"/>
</dbReference>
<comment type="caution">
    <text evidence="11">Lacks conserved residue(s) required for the propagation of feature annotation.</text>
</comment>
<evidence type="ECO:0000256" key="10">
    <source>
        <dbReference type="ARBA" id="ARBA00055605"/>
    </source>
</evidence>
<dbReference type="UniPathway" id="UPA00064">
    <property type="reaction ID" value="UER00091"/>
</dbReference>
<dbReference type="EC" id="2.2.1.7" evidence="11"/>
<dbReference type="CDD" id="cd07033">
    <property type="entry name" value="TPP_PYR_DXS_TK_like"/>
    <property type="match status" value="1"/>
</dbReference>
<comment type="caution">
    <text evidence="13">The sequence shown here is derived from an EMBL/GenBank/DDBJ whole genome shotgun (WGS) entry which is preliminary data.</text>
</comment>
<evidence type="ECO:0000256" key="9">
    <source>
        <dbReference type="ARBA" id="ARBA00023229"/>
    </source>
</evidence>
<dbReference type="GO" id="GO:0009228">
    <property type="term" value="P:thiamine biosynthetic process"/>
    <property type="evidence" value="ECO:0007669"/>
    <property type="project" value="UniProtKB-UniRule"/>
</dbReference>
<dbReference type="Gene3D" id="3.40.50.970">
    <property type="match status" value="2"/>
</dbReference>
<comment type="cofactor">
    <cofactor evidence="11">
        <name>thiamine diphosphate</name>
        <dbReference type="ChEBI" id="CHEBI:58937"/>
    </cofactor>
    <text evidence="11">Binds 1 thiamine pyrophosphate per subunit.</text>
</comment>
<dbReference type="PROSITE" id="PS00802">
    <property type="entry name" value="TRANSKETOLASE_2"/>
    <property type="match status" value="1"/>
</dbReference>
<keyword evidence="5 11" id="KW-0479">Metal-binding</keyword>
<dbReference type="Pfam" id="PF13292">
    <property type="entry name" value="DXP_synthase_N"/>
    <property type="match status" value="2"/>
</dbReference>
<dbReference type="AlphaFoldDB" id="A0A3D9HM46"/>
<evidence type="ECO:0000313" key="13">
    <source>
        <dbReference type="EMBL" id="RED50548.1"/>
    </source>
</evidence>
<keyword evidence="14" id="KW-1185">Reference proteome</keyword>
<accession>A0A3D9HM46</accession>
<comment type="pathway">
    <text evidence="1 11">Metabolic intermediate biosynthesis; 1-deoxy-D-xylulose 5-phosphate biosynthesis; 1-deoxy-D-xylulose 5-phosphate from D-glyceraldehyde 3-phosphate and pyruvate: step 1/1.</text>
</comment>
<dbReference type="SUPFAM" id="SSF52922">
    <property type="entry name" value="TK C-terminal domain-like"/>
    <property type="match status" value="1"/>
</dbReference>
<evidence type="ECO:0000256" key="4">
    <source>
        <dbReference type="ARBA" id="ARBA00022679"/>
    </source>
</evidence>
<feature type="binding site" evidence="11">
    <location>
        <position position="80"/>
    </location>
    <ligand>
        <name>thiamine diphosphate</name>
        <dbReference type="ChEBI" id="CHEBI:58937"/>
    </ligand>
</feature>
<feature type="binding site" evidence="11">
    <location>
        <position position="338"/>
    </location>
    <ligand>
        <name>thiamine diphosphate</name>
        <dbReference type="ChEBI" id="CHEBI:58937"/>
    </ligand>
</feature>
<evidence type="ECO:0000256" key="11">
    <source>
        <dbReference type="HAMAP-Rule" id="MF_00315"/>
    </source>
</evidence>
<dbReference type="GO" id="GO:0000287">
    <property type="term" value="F:magnesium ion binding"/>
    <property type="evidence" value="ECO:0007669"/>
    <property type="project" value="UniProtKB-UniRule"/>
</dbReference>
<dbReference type="GO" id="GO:0019288">
    <property type="term" value="P:isopentenyl diphosphate biosynthetic process, methylerythritol 4-phosphate pathway"/>
    <property type="evidence" value="ECO:0007669"/>
    <property type="project" value="TreeGrafter"/>
</dbReference>
<dbReference type="Proteomes" id="UP000256629">
    <property type="component" value="Unassembled WGS sequence"/>
</dbReference>
<protein>
    <recommendedName>
        <fullName evidence="11">1-deoxy-D-xylulose-5-phosphate synthase</fullName>
        <ecNumber evidence="11">2.2.1.7</ecNumber>
    </recommendedName>
    <alternativeName>
        <fullName evidence="11">1-deoxyxylulose-5-phosphate synthase</fullName>
        <shortName evidence="11">DXP synthase</shortName>
        <shortName evidence="11">DXPS</shortName>
    </alternativeName>
</protein>
<dbReference type="Pfam" id="PF02779">
    <property type="entry name" value="Transket_pyr"/>
    <property type="match status" value="1"/>
</dbReference>
<keyword evidence="6 11" id="KW-0460">Magnesium</keyword>
<dbReference type="InterPro" id="IPR029061">
    <property type="entry name" value="THDP-binding"/>
</dbReference>
<dbReference type="SMART" id="SM00861">
    <property type="entry name" value="Transket_pyr"/>
    <property type="match status" value="1"/>
</dbReference>
<proteinExistence type="inferred from homology"/>
<feature type="binding site" evidence="11">
    <location>
        <begin position="121"/>
        <end position="123"/>
    </location>
    <ligand>
        <name>thiamine diphosphate</name>
        <dbReference type="ChEBI" id="CHEBI:58937"/>
    </ligand>
</feature>
<dbReference type="GO" id="GO:0016114">
    <property type="term" value="P:terpenoid biosynthetic process"/>
    <property type="evidence" value="ECO:0007669"/>
    <property type="project" value="UniProtKB-UniRule"/>
</dbReference>
<dbReference type="SUPFAM" id="SSF52518">
    <property type="entry name" value="Thiamin diphosphate-binding fold (THDP-binding)"/>
    <property type="match status" value="2"/>
</dbReference>
<keyword evidence="4 11" id="KW-0808">Transferase</keyword>
<dbReference type="NCBIfam" id="NF003933">
    <property type="entry name" value="PRK05444.2-2"/>
    <property type="match status" value="1"/>
</dbReference>
<comment type="subunit">
    <text evidence="3 11">Homodimer.</text>
</comment>
<keyword evidence="7 11" id="KW-0784">Thiamine biosynthesis</keyword>
<dbReference type="GO" id="GO:0005829">
    <property type="term" value="C:cytosol"/>
    <property type="evidence" value="ECO:0007669"/>
    <property type="project" value="TreeGrafter"/>
</dbReference>
<dbReference type="Pfam" id="PF02780">
    <property type="entry name" value="Transketolase_C"/>
    <property type="match status" value="1"/>
</dbReference>
<comment type="catalytic activity">
    <reaction evidence="11">
        <text>D-glyceraldehyde 3-phosphate + pyruvate + H(+) = 1-deoxy-D-xylulose 5-phosphate + CO2</text>
        <dbReference type="Rhea" id="RHEA:12605"/>
        <dbReference type="ChEBI" id="CHEBI:15361"/>
        <dbReference type="ChEBI" id="CHEBI:15378"/>
        <dbReference type="ChEBI" id="CHEBI:16526"/>
        <dbReference type="ChEBI" id="CHEBI:57792"/>
        <dbReference type="ChEBI" id="CHEBI:59776"/>
        <dbReference type="EC" id="2.2.1.7"/>
    </reaction>
</comment>
<dbReference type="FunFam" id="3.40.50.970:FF:000010">
    <property type="entry name" value="1-deoxy-D-xylulose-5-phosphate synthase"/>
    <property type="match status" value="1"/>
</dbReference>
<gene>
    <name evidence="11" type="primary">dxs</name>
    <name evidence="13" type="ORF">DFQ02_101582</name>
</gene>
<evidence type="ECO:0000256" key="3">
    <source>
        <dbReference type="ARBA" id="ARBA00011738"/>
    </source>
</evidence>
<organism evidence="13 14">
    <name type="scientific">Seonamhaeicola aphaedonensis</name>
    <dbReference type="NCBI Taxonomy" id="1461338"/>
    <lineage>
        <taxon>Bacteria</taxon>
        <taxon>Pseudomonadati</taxon>
        <taxon>Bacteroidota</taxon>
        <taxon>Flavobacteriia</taxon>
        <taxon>Flavobacteriales</taxon>
        <taxon>Flavobacteriaceae</taxon>
    </lineage>
</organism>
<feature type="binding site" evidence="11">
    <location>
        <position position="181"/>
    </location>
    <ligand>
        <name>Mg(2+)</name>
        <dbReference type="ChEBI" id="CHEBI:18420"/>
    </ligand>
</feature>
<feature type="binding site" evidence="11">
    <location>
        <position position="181"/>
    </location>
    <ligand>
        <name>thiamine diphosphate</name>
        <dbReference type="ChEBI" id="CHEBI:58937"/>
    </ligand>
</feature>
<dbReference type="InterPro" id="IPR033248">
    <property type="entry name" value="Transketolase_C"/>
</dbReference>
<reference evidence="13 14" key="1">
    <citation type="submission" date="2018-07" db="EMBL/GenBank/DDBJ databases">
        <title>Genomic Encyclopedia of Type Strains, Phase III (KMG-III): the genomes of soil and plant-associated and newly described type strains.</title>
        <authorList>
            <person name="Whitman W."/>
        </authorList>
    </citation>
    <scope>NUCLEOTIDE SEQUENCE [LARGE SCALE GENOMIC DNA]</scope>
    <source>
        <strain evidence="13 14">CECT 8487</strain>
    </source>
</reference>
<evidence type="ECO:0000256" key="6">
    <source>
        <dbReference type="ARBA" id="ARBA00022842"/>
    </source>
</evidence>
<dbReference type="NCBIfam" id="TIGR00204">
    <property type="entry name" value="dxs"/>
    <property type="match status" value="1"/>
</dbReference>
<evidence type="ECO:0000256" key="2">
    <source>
        <dbReference type="ARBA" id="ARBA00011081"/>
    </source>
</evidence>
<dbReference type="InterPro" id="IPR020826">
    <property type="entry name" value="Transketolase_BS"/>
</dbReference>
<dbReference type="FunFam" id="3.40.50.970:FF:000005">
    <property type="entry name" value="1-deoxy-D-xylulose-5-phosphate synthase"/>
    <property type="match status" value="1"/>
</dbReference>
<dbReference type="InterPro" id="IPR005477">
    <property type="entry name" value="Dxylulose-5-P_synthase"/>
</dbReference>
<evidence type="ECO:0000256" key="8">
    <source>
        <dbReference type="ARBA" id="ARBA00023052"/>
    </source>
</evidence>
<evidence type="ECO:0000259" key="12">
    <source>
        <dbReference type="SMART" id="SM00861"/>
    </source>
</evidence>